<dbReference type="OrthoDB" id="9974981at2759"/>
<dbReference type="EMBL" id="JAGTJS010000038">
    <property type="protein sequence ID" value="KAH7230345.1"/>
    <property type="molecule type" value="Genomic_DNA"/>
</dbReference>
<dbReference type="InterPro" id="IPR045312">
    <property type="entry name" value="PCBER-like"/>
</dbReference>
<evidence type="ECO:0000259" key="3">
    <source>
        <dbReference type="Pfam" id="PF05368"/>
    </source>
</evidence>
<dbReference type="PANTHER" id="PTHR47706">
    <property type="entry name" value="NMRA-LIKE FAMILY PROTEIN"/>
    <property type="match status" value="1"/>
</dbReference>
<dbReference type="AlphaFoldDB" id="A0A9P9G1F7"/>
<dbReference type="InterPro" id="IPR036291">
    <property type="entry name" value="NAD(P)-bd_dom_sf"/>
</dbReference>
<organism evidence="4 5">
    <name type="scientific">Fusarium solani</name>
    <name type="common">Filamentous fungus</name>
    <dbReference type="NCBI Taxonomy" id="169388"/>
    <lineage>
        <taxon>Eukaryota</taxon>
        <taxon>Fungi</taxon>
        <taxon>Dikarya</taxon>
        <taxon>Ascomycota</taxon>
        <taxon>Pezizomycotina</taxon>
        <taxon>Sordariomycetes</taxon>
        <taxon>Hypocreomycetidae</taxon>
        <taxon>Hypocreales</taxon>
        <taxon>Nectriaceae</taxon>
        <taxon>Fusarium</taxon>
        <taxon>Fusarium solani species complex</taxon>
    </lineage>
</organism>
<dbReference type="Pfam" id="PF05368">
    <property type="entry name" value="NmrA"/>
    <property type="match status" value="1"/>
</dbReference>
<gene>
    <name evidence="4" type="ORF">B0J15DRAFT_556081</name>
</gene>
<dbReference type="CDD" id="cd05259">
    <property type="entry name" value="PCBER_SDR_a"/>
    <property type="match status" value="1"/>
</dbReference>
<dbReference type="Gene3D" id="3.40.50.720">
    <property type="entry name" value="NAD(P)-binding Rossmann-like Domain"/>
    <property type="match status" value="1"/>
</dbReference>
<name>A0A9P9G1F7_FUSSL</name>
<dbReference type="Proteomes" id="UP000736672">
    <property type="component" value="Unassembled WGS sequence"/>
</dbReference>
<dbReference type="InterPro" id="IPR008030">
    <property type="entry name" value="NmrA-like"/>
</dbReference>
<keyword evidence="5" id="KW-1185">Reference proteome</keyword>
<feature type="domain" description="NmrA-like" evidence="3">
    <location>
        <begin position="6"/>
        <end position="218"/>
    </location>
</feature>
<evidence type="ECO:0000256" key="2">
    <source>
        <dbReference type="ARBA" id="ARBA00023002"/>
    </source>
</evidence>
<sequence length="300" mass="32550">MPATIKNVAIAGASGALGSIVFKKFTEAGQFNIRVLKRAGSESSFPAGTEVVEVDYSSFDSLVAAFQGQDAIISTLSSLAIDAQSALIDAAVAAGVKRLIPSEFGSNLDEPSVRALPVFVQKVKVQDIIKEKSKTTPLTYTFVYNAAFLDWGLQNNFILDTSQSKPIILDGGDNEFSATTLGTVADALIGILTHPEETKNRAVFIHNIITTQNRLLALAKQVAPERPWAPIPVKLDDLTAKSDVRLAKGLYDMETFAPYLFRAIFDPKSKAKFDKTDNKLLGIEGKTNEDIIEIFKPLLK</sequence>
<evidence type="ECO:0000313" key="5">
    <source>
        <dbReference type="Proteomes" id="UP000736672"/>
    </source>
</evidence>
<dbReference type="SUPFAM" id="SSF51735">
    <property type="entry name" value="NAD(P)-binding Rossmann-fold domains"/>
    <property type="match status" value="1"/>
</dbReference>
<keyword evidence="2" id="KW-0560">Oxidoreductase</keyword>
<comment type="caution">
    <text evidence="4">The sequence shown here is derived from an EMBL/GenBank/DDBJ whole genome shotgun (WGS) entry which is preliminary data.</text>
</comment>
<protein>
    <recommendedName>
        <fullName evidence="3">NmrA-like domain-containing protein</fullName>
    </recommendedName>
</protein>
<keyword evidence="1" id="KW-0521">NADP</keyword>
<dbReference type="InterPro" id="IPR051609">
    <property type="entry name" value="NmrA/Isoflavone_reductase-like"/>
</dbReference>
<proteinExistence type="predicted"/>
<accession>A0A9P9G1F7</accession>
<evidence type="ECO:0000256" key="1">
    <source>
        <dbReference type="ARBA" id="ARBA00022857"/>
    </source>
</evidence>
<reference evidence="4" key="1">
    <citation type="journal article" date="2021" name="Nat. Commun.">
        <title>Genetic determinants of endophytism in the Arabidopsis root mycobiome.</title>
        <authorList>
            <person name="Mesny F."/>
            <person name="Miyauchi S."/>
            <person name="Thiergart T."/>
            <person name="Pickel B."/>
            <person name="Atanasova L."/>
            <person name="Karlsson M."/>
            <person name="Huettel B."/>
            <person name="Barry K.W."/>
            <person name="Haridas S."/>
            <person name="Chen C."/>
            <person name="Bauer D."/>
            <person name="Andreopoulos W."/>
            <person name="Pangilinan J."/>
            <person name="LaButti K."/>
            <person name="Riley R."/>
            <person name="Lipzen A."/>
            <person name="Clum A."/>
            <person name="Drula E."/>
            <person name="Henrissat B."/>
            <person name="Kohler A."/>
            <person name="Grigoriev I.V."/>
            <person name="Martin F.M."/>
            <person name="Hacquard S."/>
        </authorList>
    </citation>
    <scope>NUCLEOTIDE SEQUENCE</scope>
    <source>
        <strain evidence="4">FSSC 5 MPI-SDFR-AT-0091</strain>
    </source>
</reference>
<dbReference type="GO" id="GO:0016491">
    <property type="term" value="F:oxidoreductase activity"/>
    <property type="evidence" value="ECO:0007669"/>
    <property type="project" value="UniProtKB-KW"/>
</dbReference>
<dbReference type="PANTHER" id="PTHR47706:SF1">
    <property type="entry name" value="CIPA-LIKE, PUTATIVE (AFU_ORTHOLOGUE AFUA_1G12460)-RELATED"/>
    <property type="match status" value="1"/>
</dbReference>
<evidence type="ECO:0000313" key="4">
    <source>
        <dbReference type="EMBL" id="KAH7230345.1"/>
    </source>
</evidence>